<name>A0A1L8D484_9THEO</name>
<keyword evidence="2 5" id="KW-0812">Transmembrane</keyword>
<dbReference type="GO" id="GO:0005886">
    <property type="term" value="C:plasma membrane"/>
    <property type="evidence" value="ECO:0007669"/>
    <property type="project" value="TreeGrafter"/>
</dbReference>
<evidence type="ECO:0000313" key="6">
    <source>
        <dbReference type="EMBL" id="GAV25980.1"/>
    </source>
</evidence>
<evidence type="ECO:0000256" key="5">
    <source>
        <dbReference type="SAM" id="Phobius"/>
    </source>
</evidence>
<feature type="transmembrane region" description="Helical" evidence="5">
    <location>
        <begin position="182"/>
        <end position="202"/>
    </location>
</feature>
<keyword evidence="4 5" id="KW-0472">Membrane</keyword>
<organism evidence="6 7">
    <name type="scientific">Carboxydothermus islandicus</name>
    <dbReference type="NCBI Taxonomy" id="661089"/>
    <lineage>
        <taxon>Bacteria</taxon>
        <taxon>Bacillati</taxon>
        <taxon>Bacillota</taxon>
        <taxon>Clostridia</taxon>
        <taxon>Thermoanaerobacterales</taxon>
        <taxon>Thermoanaerobacteraceae</taxon>
        <taxon>Carboxydothermus</taxon>
    </lineage>
</organism>
<keyword evidence="3 5" id="KW-1133">Transmembrane helix</keyword>
<feature type="transmembrane region" description="Helical" evidence="5">
    <location>
        <begin position="275"/>
        <end position="295"/>
    </location>
</feature>
<evidence type="ECO:0000256" key="1">
    <source>
        <dbReference type="ARBA" id="ARBA00004141"/>
    </source>
</evidence>
<feature type="transmembrane region" description="Helical" evidence="5">
    <location>
        <begin position="38"/>
        <end position="58"/>
    </location>
</feature>
<dbReference type="PANTHER" id="PTHR11706">
    <property type="entry name" value="SOLUTE CARRIER PROTEIN FAMILY 11 MEMBER"/>
    <property type="match status" value="1"/>
</dbReference>
<evidence type="ECO:0000256" key="2">
    <source>
        <dbReference type="ARBA" id="ARBA00022692"/>
    </source>
</evidence>
<dbReference type="GO" id="GO:0034755">
    <property type="term" value="P:iron ion transmembrane transport"/>
    <property type="evidence" value="ECO:0007669"/>
    <property type="project" value="TreeGrafter"/>
</dbReference>
<reference evidence="7" key="1">
    <citation type="submission" date="2016-12" db="EMBL/GenBank/DDBJ databases">
        <title>Draft Genome Sequences od Carboxydothermus pertinax and islandicus, Hydrogenogenic Carboxydotrophic Bacteria.</title>
        <authorList>
            <person name="Fukuyama Y."/>
            <person name="Ohmae K."/>
            <person name="Yoneda Y."/>
            <person name="Yoshida T."/>
            <person name="Sako Y."/>
        </authorList>
    </citation>
    <scope>NUCLEOTIDE SEQUENCE [LARGE SCALE GENOMIC DNA]</scope>
    <source>
        <strain evidence="7">SET</strain>
    </source>
</reference>
<accession>A0A1L8D484</accession>
<dbReference type="GO" id="GO:0015086">
    <property type="term" value="F:cadmium ion transmembrane transporter activity"/>
    <property type="evidence" value="ECO:0007669"/>
    <property type="project" value="TreeGrafter"/>
</dbReference>
<feature type="transmembrane region" description="Helical" evidence="5">
    <location>
        <begin position="223"/>
        <end position="246"/>
    </location>
</feature>
<sequence>MVKRGVSAGAVLGAAFLMATSAIGPGFLTQTAVFTEQLLTSFGFVILMSILLDIGAQLNIWRIITMTKKPGQELADQVLPGLGVFITFLIVLGGFAFNIGNIAGTGLAVNVLTGISPEWGAVISAAFAILIFLSKDLGSKIDLTAKILGGLMILLTAYVAVTTKPPVGEALYRTFVPAKVDFLAIVTLVGGTVGGYITFAGGHRLLDAGVVGEENLAEVTKSSVSGIIIAGLMRVLLFLAVLGVVAKGHALDPSNPPASAFKIAAGTVGYKLFGLVLWAAAITSVIGSAYTSMSFLKTYSKKVRENYNIAIIVFVLLSLAVFVTVGKPVKLLILAGAFNGLILPVTLTAMLLVLRKKELFGNYRHPVWLTIFGVVVALAVGYFGIVSFKDQFLKLLS</sequence>
<dbReference type="EMBL" id="BDJL01000125">
    <property type="protein sequence ID" value="GAV25980.1"/>
    <property type="molecule type" value="Genomic_DNA"/>
</dbReference>
<feature type="transmembrane region" description="Helical" evidence="5">
    <location>
        <begin position="78"/>
        <end position="99"/>
    </location>
</feature>
<comment type="caution">
    <text evidence="6">The sequence shown here is derived from an EMBL/GenBank/DDBJ whole genome shotgun (WGS) entry which is preliminary data.</text>
</comment>
<dbReference type="PANTHER" id="PTHR11706:SF2">
    <property type="entry name" value="TRANSPORTER PROTEIN"/>
    <property type="match status" value="1"/>
</dbReference>
<protein>
    <submittedName>
        <fullName evidence="6">Membrane protein</fullName>
    </submittedName>
</protein>
<feature type="transmembrane region" description="Helical" evidence="5">
    <location>
        <begin position="331"/>
        <end position="354"/>
    </location>
</feature>
<dbReference type="Pfam" id="PF01566">
    <property type="entry name" value="Nramp"/>
    <property type="match status" value="1"/>
</dbReference>
<dbReference type="InterPro" id="IPR001046">
    <property type="entry name" value="NRAMP_fam"/>
</dbReference>
<dbReference type="GO" id="GO:0005384">
    <property type="term" value="F:manganese ion transmembrane transporter activity"/>
    <property type="evidence" value="ECO:0007669"/>
    <property type="project" value="TreeGrafter"/>
</dbReference>
<dbReference type="RefSeq" id="WP_075866165.1">
    <property type="nucleotide sequence ID" value="NZ_BDJL01000125.1"/>
</dbReference>
<feature type="transmembrane region" description="Helical" evidence="5">
    <location>
        <begin position="366"/>
        <end position="388"/>
    </location>
</feature>
<keyword evidence="7" id="KW-1185">Reference proteome</keyword>
<dbReference type="Proteomes" id="UP000187338">
    <property type="component" value="Unassembled WGS sequence"/>
</dbReference>
<dbReference type="STRING" id="661089.ciss_19130"/>
<comment type="subcellular location">
    <subcellularLocation>
        <location evidence="1">Membrane</location>
        <topology evidence="1">Multi-pass membrane protein</topology>
    </subcellularLocation>
</comment>
<evidence type="ECO:0000256" key="3">
    <source>
        <dbReference type="ARBA" id="ARBA00022989"/>
    </source>
</evidence>
<feature type="transmembrane region" description="Helical" evidence="5">
    <location>
        <begin position="111"/>
        <end position="133"/>
    </location>
</feature>
<gene>
    <name evidence="6" type="ORF">ciss_19130</name>
</gene>
<proteinExistence type="predicted"/>
<evidence type="ECO:0000256" key="4">
    <source>
        <dbReference type="ARBA" id="ARBA00023136"/>
    </source>
</evidence>
<dbReference type="OrthoDB" id="141480at2"/>
<dbReference type="AlphaFoldDB" id="A0A1L8D484"/>
<feature type="transmembrane region" description="Helical" evidence="5">
    <location>
        <begin position="307"/>
        <end position="325"/>
    </location>
</feature>
<feature type="transmembrane region" description="Helical" evidence="5">
    <location>
        <begin position="145"/>
        <end position="162"/>
    </location>
</feature>
<evidence type="ECO:0000313" key="7">
    <source>
        <dbReference type="Proteomes" id="UP000187338"/>
    </source>
</evidence>